<sequence>MGTNKKWRRLLFKQAILLAVFLVLLIGGLVYFVRWWKLSELVQAQFIMPNGKTSPLLYLEVANDPAKRAKGLMYRKELDDDGGMLFVFPTESEHKFWMRNTYISLDMIHIGRDQKVVGILENRPVFSEESKGVGKPALYVIEVRGGLLKQWGLEPGSKLEFKSPVPEAR</sequence>
<evidence type="ECO:0000313" key="2">
    <source>
        <dbReference type="EMBL" id="NMC63670.1"/>
    </source>
</evidence>
<feature type="transmembrane region" description="Helical" evidence="1">
    <location>
        <begin position="15"/>
        <end position="36"/>
    </location>
</feature>
<dbReference type="Gene3D" id="2.60.120.1140">
    <property type="entry name" value="Protein of unknown function DUF192"/>
    <property type="match status" value="1"/>
</dbReference>
<proteinExistence type="predicted"/>
<name>A0A7X9IKG3_9DELT</name>
<organism evidence="2 3">
    <name type="scientific">SAR324 cluster bacterium</name>
    <dbReference type="NCBI Taxonomy" id="2024889"/>
    <lineage>
        <taxon>Bacteria</taxon>
        <taxon>Deltaproteobacteria</taxon>
        <taxon>SAR324 cluster</taxon>
    </lineage>
</organism>
<evidence type="ECO:0000256" key="1">
    <source>
        <dbReference type="SAM" id="Phobius"/>
    </source>
</evidence>
<dbReference type="PANTHER" id="PTHR37953">
    <property type="entry name" value="UPF0127 PROTEIN MJ1496"/>
    <property type="match status" value="1"/>
</dbReference>
<evidence type="ECO:0000313" key="3">
    <source>
        <dbReference type="Proteomes" id="UP000524246"/>
    </source>
</evidence>
<protein>
    <submittedName>
        <fullName evidence="2">DUF192 domain-containing protein</fullName>
    </submittedName>
</protein>
<dbReference type="Proteomes" id="UP000524246">
    <property type="component" value="Unassembled WGS sequence"/>
</dbReference>
<dbReference type="InterPro" id="IPR038695">
    <property type="entry name" value="Saro_0823-like_sf"/>
</dbReference>
<dbReference type="AlphaFoldDB" id="A0A7X9IKG3"/>
<keyword evidence="1" id="KW-0812">Transmembrane</keyword>
<dbReference type="EMBL" id="JAAZON010000501">
    <property type="protein sequence ID" value="NMC63670.1"/>
    <property type="molecule type" value="Genomic_DNA"/>
</dbReference>
<keyword evidence="1" id="KW-1133">Transmembrane helix</keyword>
<keyword evidence="1" id="KW-0472">Membrane</keyword>
<reference evidence="2 3" key="1">
    <citation type="journal article" date="2020" name="Biotechnol. Biofuels">
        <title>New insights from the biogas microbiome by comprehensive genome-resolved metagenomics of nearly 1600 species originating from multiple anaerobic digesters.</title>
        <authorList>
            <person name="Campanaro S."/>
            <person name="Treu L."/>
            <person name="Rodriguez-R L.M."/>
            <person name="Kovalovszki A."/>
            <person name="Ziels R.M."/>
            <person name="Maus I."/>
            <person name="Zhu X."/>
            <person name="Kougias P.G."/>
            <person name="Basile A."/>
            <person name="Luo G."/>
            <person name="Schluter A."/>
            <person name="Konstantinidis K.T."/>
            <person name="Angelidaki I."/>
        </authorList>
    </citation>
    <scope>NUCLEOTIDE SEQUENCE [LARGE SCALE GENOMIC DNA]</scope>
    <source>
        <strain evidence="2">AS27yjCOA_65</strain>
    </source>
</reference>
<gene>
    <name evidence="2" type="ORF">GYA55_10960</name>
</gene>
<dbReference type="PANTHER" id="PTHR37953:SF1">
    <property type="entry name" value="UPF0127 PROTEIN MJ1496"/>
    <property type="match status" value="1"/>
</dbReference>
<dbReference type="InterPro" id="IPR003795">
    <property type="entry name" value="DUF192"/>
</dbReference>
<accession>A0A7X9IKG3</accession>
<comment type="caution">
    <text evidence="2">The sequence shown here is derived from an EMBL/GenBank/DDBJ whole genome shotgun (WGS) entry which is preliminary data.</text>
</comment>
<dbReference type="Pfam" id="PF02643">
    <property type="entry name" value="DUF192"/>
    <property type="match status" value="1"/>
</dbReference>